<evidence type="ECO:0000256" key="9">
    <source>
        <dbReference type="ARBA" id="ARBA00022741"/>
    </source>
</evidence>
<evidence type="ECO:0000256" key="10">
    <source>
        <dbReference type="ARBA" id="ARBA00022777"/>
    </source>
</evidence>
<dbReference type="SUPFAM" id="SSF56112">
    <property type="entry name" value="Protein kinase-like (PK-like)"/>
    <property type="match status" value="1"/>
</dbReference>
<dbReference type="FunFam" id="1.10.510.10:FF:000044">
    <property type="entry name" value="Putative LRR receptor-like serine/threonine-protein kinase"/>
    <property type="match status" value="1"/>
</dbReference>
<dbReference type="PANTHER" id="PTHR48006:SF66">
    <property type="entry name" value="PROTEIN KINASE DOMAIN-CONTAINING PROTEIN"/>
    <property type="match status" value="1"/>
</dbReference>
<evidence type="ECO:0000256" key="13">
    <source>
        <dbReference type="ARBA" id="ARBA00023136"/>
    </source>
</evidence>
<feature type="signal peptide" evidence="19">
    <location>
        <begin position="1"/>
        <end position="31"/>
    </location>
</feature>
<evidence type="ECO:0000256" key="8">
    <source>
        <dbReference type="ARBA" id="ARBA00022737"/>
    </source>
</evidence>
<evidence type="ECO:0000256" key="3">
    <source>
        <dbReference type="ARBA" id="ARBA00022527"/>
    </source>
</evidence>
<sequence length="848" mass="96476">MATFLDIQKTLFFAFILTLLILIMCFGSSSSVEARGGQLPHDEEEALHEIAEQVGKKDWNFSLNPCDGNANWSTPERKEMPLYNNTLTCNCSYPNGQCHVVEIYASFPDFIHIHLSTYLKSLKGQDLAGVLPASLAKLPYLKMIDFSRNYLSGNIPREWVSMQALSVNKFSGSIPSFLGNITTLRYTHQPHFLFREVLLNSRMESNLFSGTVPPQLGDLSFNKLEGTIPHLECLTKMELMYLTNNLLTGPIPNWIKSKDDRYFICKLVVNIAWIILVRVLKMFVCNQTNISYNNFYEHSMPPTCRETFFSERRNLELGECLNSFPCSEDRYSLHINCGGERTTIGDIVYEADEDLAGPSKFVPVRDNWGFTQNVSMLRMNDSQLYTRARLSPLSFTYYGRCLADGPYTVKLHFAEIVIRDNKSFHSLRRRIFYVYIQVVNLIILQLNSAQGVDKVVLVREFKAIVRNKTLEIRFHWAGKGTTAAPMRGIYDFEPPFDGKKKIFLAVGAVALVLFLILGILWWKVCFGGKISREQGLDLQTGLLTLRQIKATTNSFDAANKIREGGFGYVYKQGNREFVNEIRMISALQHPNLVRLYGCCVEGNQLILVYVYMENNSLAQALFGQVEHRLNLDWSTRQRICVGIARGLAFLHEGSTLKIVHRDIKANNILLDKNLNPKIFDFGMAKLDEEDNTHISTRVARTIGYMAPKYALWGYLTYKADVYSFGVVALKLVAGKNNIKYRPNDDYVCLLDWTFVLQQKGNLMELVDPKLGTEFKKDEAIRMIKVALLCTNPSPTLRPTMSAVKCPLSPSIYGDEFGFEALRGQYDQMQLHSLSNIETLNHSSHTTQS</sequence>
<proteinExistence type="predicted"/>
<keyword evidence="14" id="KW-0675">Receptor</keyword>
<evidence type="ECO:0000256" key="4">
    <source>
        <dbReference type="ARBA" id="ARBA00022553"/>
    </source>
</evidence>
<dbReference type="InterPro" id="IPR011009">
    <property type="entry name" value="Kinase-like_dom_sf"/>
</dbReference>
<dbReference type="Pfam" id="PF11721">
    <property type="entry name" value="Malectin"/>
    <property type="match status" value="1"/>
</dbReference>
<evidence type="ECO:0000256" key="12">
    <source>
        <dbReference type="ARBA" id="ARBA00022989"/>
    </source>
</evidence>
<evidence type="ECO:0000256" key="1">
    <source>
        <dbReference type="ARBA" id="ARBA00004479"/>
    </source>
</evidence>
<dbReference type="GO" id="GO:0004674">
    <property type="term" value="F:protein serine/threonine kinase activity"/>
    <property type="evidence" value="ECO:0007669"/>
    <property type="project" value="UniProtKB-KW"/>
</dbReference>
<keyword evidence="4" id="KW-0597">Phosphoprotein</keyword>
<name>A0AA38ZLI4_VITRO</name>
<dbReference type="EC" id="2.7.11.1" evidence="2"/>
<dbReference type="Proteomes" id="UP001168098">
    <property type="component" value="Unassembled WGS sequence"/>
</dbReference>
<keyword evidence="5" id="KW-0808">Transferase</keyword>
<dbReference type="InterPro" id="IPR008271">
    <property type="entry name" value="Ser/Thr_kinase_AS"/>
</dbReference>
<evidence type="ECO:0000256" key="5">
    <source>
        <dbReference type="ARBA" id="ARBA00022679"/>
    </source>
</evidence>
<dbReference type="GO" id="GO:0016020">
    <property type="term" value="C:membrane"/>
    <property type="evidence" value="ECO:0007669"/>
    <property type="project" value="UniProtKB-SubCell"/>
</dbReference>
<keyword evidence="10" id="KW-0418">Kinase</keyword>
<keyword evidence="15" id="KW-0325">Glycoprotein</keyword>
<dbReference type="PROSITE" id="PS00108">
    <property type="entry name" value="PROTEIN_KINASE_ST"/>
    <property type="match status" value="1"/>
</dbReference>
<keyword evidence="22" id="KW-1185">Reference proteome</keyword>
<dbReference type="Gene3D" id="3.30.200.20">
    <property type="entry name" value="Phosphorylase Kinase, domain 1"/>
    <property type="match status" value="1"/>
</dbReference>
<evidence type="ECO:0000256" key="17">
    <source>
        <dbReference type="ARBA" id="ARBA00048679"/>
    </source>
</evidence>
<evidence type="ECO:0000256" key="15">
    <source>
        <dbReference type="ARBA" id="ARBA00023180"/>
    </source>
</evidence>
<keyword evidence="6 18" id="KW-0812">Transmembrane</keyword>
<comment type="subcellular location">
    <subcellularLocation>
        <location evidence="1">Membrane</location>
        <topology evidence="1">Single-pass type I membrane protein</topology>
    </subcellularLocation>
</comment>
<reference evidence="21 22" key="1">
    <citation type="journal article" date="2023" name="BMC Biotechnol.">
        <title>Vitis rotundifolia cv Carlos genome sequencing.</title>
        <authorList>
            <person name="Huff M."/>
            <person name="Hulse-Kemp A."/>
            <person name="Scheffler B."/>
            <person name="Youngblood R."/>
            <person name="Simpson S."/>
            <person name="Babiker E."/>
            <person name="Staton M."/>
        </authorList>
    </citation>
    <scope>NUCLEOTIDE SEQUENCE [LARGE SCALE GENOMIC DNA]</scope>
    <source>
        <tissue evidence="21">Leaf</tissue>
    </source>
</reference>
<dbReference type="InterPro" id="IPR021720">
    <property type="entry name" value="Malectin_dom"/>
</dbReference>
<evidence type="ECO:0000256" key="2">
    <source>
        <dbReference type="ARBA" id="ARBA00012513"/>
    </source>
</evidence>
<dbReference type="InterPro" id="IPR032675">
    <property type="entry name" value="LRR_dom_sf"/>
</dbReference>
<keyword evidence="13 18" id="KW-0472">Membrane</keyword>
<comment type="caution">
    <text evidence="21">The sequence shown here is derived from an EMBL/GenBank/DDBJ whole genome shotgun (WGS) entry which is preliminary data.</text>
</comment>
<feature type="transmembrane region" description="Helical" evidence="18">
    <location>
        <begin position="431"/>
        <end position="449"/>
    </location>
</feature>
<feature type="chain" id="PRO_5041337235" description="non-specific serine/threonine protein kinase" evidence="19">
    <location>
        <begin position="32"/>
        <end position="848"/>
    </location>
</feature>
<evidence type="ECO:0000256" key="18">
    <source>
        <dbReference type="SAM" id="Phobius"/>
    </source>
</evidence>
<evidence type="ECO:0000256" key="7">
    <source>
        <dbReference type="ARBA" id="ARBA00022729"/>
    </source>
</evidence>
<dbReference type="EMBL" id="JARBHA010000010">
    <property type="protein sequence ID" value="KAJ9690792.1"/>
    <property type="molecule type" value="Genomic_DNA"/>
</dbReference>
<dbReference type="SMART" id="SM00220">
    <property type="entry name" value="S_TKc"/>
    <property type="match status" value="1"/>
</dbReference>
<keyword evidence="12 18" id="KW-1133">Transmembrane helix</keyword>
<evidence type="ECO:0000313" key="21">
    <source>
        <dbReference type="EMBL" id="KAJ9690792.1"/>
    </source>
</evidence>
<evidence type="ECO:0000256" key="14">
    <source>
        <dbReference type="ARBA" id="ARBA00023170"/>
    </source>
</evidence>
<keyword evidence="8" id="KW-0677">Repeat</keyword>
<evidence type="ECO:0000256" key="19">
    <source>
        <dbReference type="SAM" id="SignalP"/>
    </source>
</evidence>
<dbReference type="PANTHER" id="PTHR48006">
    <property type="entry name" value="LEUCINE-RICH REPEAT-CONTAINING PROTEIN DDB_G0281931-RELATED"/>
    <property type="match status" value="1"/>
</dbReference>
<dbReference type="GO" id="GO:0005524">
    <property type="term" value="F:ATP binding"/>
    <property type="evidence" value="ECO:0007669"/>
    <property type="project" value="UniProtKB-KW"/>
</dbReference>
<dbReference type="Pfam" id="PF07714">
    <property type="entry name" value="PK_Tyr_Ser-Thr"/>
    <property type="match status" value="1"/>
</dbReference>
<evidence type="ECO:0000256" key="11">
    <source>
        <dbReference type="ARBA" id="ARBA00022840"/>
    </source>
</evidence>
<dbReference type="Gene3D" id="1.10.510.10">
    <property type="entry name" value="Transferase(Phosphotransferase) domain 1"/>
    <property type="match status" value="1"/>
</dbReference>
<evidence type="ECO:0000256" key="6">
    <source>
        <dbReference type="ARBA" id="ARBA00022692"/>
    </source>
</evidence>
<dbReference type="Gene3D" id="3.80.10.10">
    <property type="entry name" value="Ribonuclease Inhibitor"/>
    <property type="match status" value="2"/>
</dbReference>
<evidence type="ECO:0000313" key="22">
    <source>
        <dbReference type="Proteomes" id="UP001168098"/>
    </source>
</evidence>
<comment type="catalytic activity">
    <reaction evidence="16">
        <text>L-threonyl-[protein] + ATP = O-phospho-L-threonyl-[protein] + ADP + H(+)</text>
        <dbReference type="Rhea" id="RHEA:46608"/>
        <dbReference type="Rhea" id="RHEA-COMP:11060"/>
        <dbReference type="Rhea" id="RHEA-COMP:11605"/>
        <dbReference type="ChEBI" id="CHEBI:15378"/>
        <dbReference type="ChEBI" id="CHEBI:30013"/>
        <dbReference type="ChEBI" id="CHEBI:30616"/>
        <dbReference type="ChEBI" id="CHEBI:61977"/>
        <dbReference type="ChEBI" id="CHEBI:456216"/>
        <dbReference type="EC" id="2.7.11.1"/>
    </reaction>
</comment>
<feature type="transmembrane region" description="Helical" evidence="18">
    <location>
        <begin position="502"/>
        <end position="522"/>
    </location>
</feature>
<organism evidence="21 22">
    <name type="scientific">Vitis rotundifolia</name>
    <name type="common">Muscadine grape</name>
    <dbReference type="NCBI Taxonomy" id="103349"/>
    <lineage>
        <taxon>Eukaryota</taxon>
        <taxon>Viridiplantae</taxon>
        <taxon>Streptophyta</taxon>
        <taxon>Embryophyta</taxon>
        <taxon>Tracheophyta</taxon>
        <taxon>Spermatophyta</taxon>
        <taxon>Magnoliopsida</taxon>
        <taxon>eudicotyledons</taxon>
        <taxon>Gunneridae</taxon>
        <taxon>Pentapetalae</taxon>
        <taxon>rosids</taxon>
        <taxon>Vitales</taxon>
        <taxon>Vitaceae</taxon>
        <taxon>Viteae</taxon>
        <taxon>Vitis</taxon>
    </lineage>
</organism>
<dbReference type="SUPFAM" id="SSF52058">
    <property type="entry name" value="L domain-like"/>
    <property type="match status" value="1"/>
</dbReference>
<dbReference type="AlphaFoldDB" id="A0AA38ZLI4"/>
<evidence type="ECO:0000259" key="20">
    <source>
        <dbReference type="PROSITE" id="PS50011"/>
    </source>
</evidence>
<dbReference type="Gene3D" id="2.60.120.430">
    <property type="entry name" value="Galactose-binding lectin"/>
    <property type="match status" value="1"/>
</dbReference>
<evidence type="ECO:0000256" key="16">
    <source>
        <dbReference type="ARBA" id="ARBA00047899"/>
    </source>
</evidence>
<gene>
    <name evidence="21" type="ORF">PVL29_013113</name>
</gene>
<keyword evidence="11" id="KW-0067">ATP-binding</keyword>
<keyword evidence="7 19" id="KW-0732">Signal</keyword>
<comment type="catalytic activity">
    <reaction evidence="17">
        <text>L-seryl-[protein] + ATP = O-phospho-L-seryl-[protein] + ADP + H(+)</text>
        <dbReference type="Rhea" id="RHEA:17989"/>
        <dbReference type="Rhea" id="RHEA-COMP:9863"/>
        <dbReference type="Rhea" id="RHEA-COMP:11604"/>
        <dbReference type="ChEBI" id="CHEBI:15378"/>
        <dbReference type="ChEBI" id="CHEBI:29999"/>
        <dbReference type="ChEBI" id="CHEBI:30616"/>
        <dbReference type="ChEBI" id="CHEBI:83421"/>
        <dbReference type="ChEBI" id="CHEBI:456216"/>
        <dbReference type="EC" id="2.7.11.1"/>
    </reaction>
</comment>
<dbReference type="InterPro" id="IPR051824">
    <property type="entry name" value="LRR_Rcpt-Like_S/T_Kinase"/>
</dbReference>
<accession>A0AA38ZLI4</accession>
<feature type="domain" description="Protein kinase" evidence="20">
    <location>
        <begin position="498"/>
        <end position="811"/>
    </location>
</feature>
<keyword evidence="3" id="KW-0723">Serine/threonine-protein kinase</keyword>
<keyword evidence="9" id="KW-0547">Nucleotide-binding</keyword>
<dbReference type="InterPro" id="IPR001245">
    <property type="entry name" value="Ser-Thr/Tyr_kinase_cat_dom"/>
</dbReference>
<dbReference type="PROSITE" id="PS50011">
    <property type="entry name" value="PROTEIN_KINASE_DOM"/>
    <property type="match status" value="1"/>
</dbReference>
<protein>
    <recommendedName>
        <fullName evidence="2">non-specific serine/threonine protein kinase</fullName>
        <ecNumber evidence="2">2.7.11.1</ecNumber>
    </recommendedName>
</protein>
<dbReference type="InterPro" id="IPR000719">
    <property type="entry name" value="Prot_kinase_dom"/>
</dbReference>